<dbReference type="SMART" id="SM00490">
    <property type="entry name" value="HELICc"/>
    <property type="match status" value="1"/>
</dbReference>
<evidence type="ECO:0000259" key="10">
    <source>
        <dbReference type="PROSITE" id="PS51192"/>
    </source>
</evidence>
<dbReference type="PANTHER" id="PTHR47964">
    <property type="entry name" value="ATP-DEPENDENT DNA HELICASE HOMOLOG RECG, CHLOROPLASTIC"/>
    <property type="match status" value="1"/>
</dbReference>
<dbReference type="Gene3D" id="2.40.10.170">
    <property type="match status" value="1"/>
</dbReference>
<reference evidence="12 13" key="1">
    <citation type="submission" date="2019-08" db="EMBL/GenBank/DDBJ databases">
        <title>In-depth cultivation of the pig gut microbiome towards novel bacterial diversity and tailored functional studies.</title>
        <authorList>
            <person name="Wylensek D."/>
            <person name="Hitch T.C.A."/>
            <person name="Clavel T."/>
        </authorList>
    </citation>
    <scope>NUCLEOTIDE SEQUENCE [LARGE SCALE GENOMIC DNA]</scope>
    <source>
        <strain evidence="12 13">Oil+RF-744-GAM-WT-6</strain>
    </source>
</reference>
<dbReference type="Proteomes" id="UP000461880">
    <property type="component" value="Unassembled WGS sequence"/>
</dbReference>
<organism evidence="12 13">
    <name type="scientific">Stecheria intestinalis</name>
    <dbReference type="NCBI Taxonomy" id="2606630"/>
    <lineage>
        <taxon>Bacteria</taxon>
        <taxon>Bacillati</taxon>
        <taxon>Bacillota</taxon>
        <taxon>Erysipelotrichia</taxon>
        <taxon>Erysipelotrichales</taxon>
        <taxon>Erysipelotrichaceae</taxon>
        <taxon>Stecheria</taxon>
    </lineage>
</organism>
<dbReference type="SUPFAM" id="SSF143517">
    <property type="entry name" value="TRCF domain-like"/>
    <property type="match status" value="1"/>
</dbReference>
<dbReference type="InterPro" id="IPR037235">
    <property type="entry name" value="TRCF-like_C_D7"/>
</dbReference>
<keyword evidence="7 9" id="KW-0238">DNA-binding</keyword>
<dbReference type="PANTHER" id="PTHR47964:SF1">
    <property type="entry name" value="ATP-DEPENDENT DNA HELICASE HOMOLOG RECG, CHLOROPLASTIC"/>
    <property type="match status" value="1"/>
</dbReference>
<dbReference type="PROSITE" id="PS51194">
    <property type="entry name" value="HELICASE_CTER"/>
    <property type="match status" value="1"/>
</dbReference>
<dbReference type="GO" id="GO:0003684">
    <property type="term" value="F:damaged DNA binding"/>
    <property type="evidence" value="ECO:0007669"/>
    <property type="project" value="InterPro"/>
</dbReference>
<dbReference type="Gene3D" id="3.30.2060.10">
    <property type="entry name" value="Penicillin-binding protein 1b domain"/>
    <property type="match status" value="1"/>
</dbReference>
<dbReference type="AlphaFoldDB" id="A0A7X2THC0"/>
<dbReference type="GO" id="GO:0000716">
    <property type="term" value="P:transcription-coupled nucleotide-excision repair, DNA damage recognition"/>
    <property type="evidence" value="ECO:0007669"/>
    <property type="project" value="UniProtKB-UniRule"/>
</dbReference>
<evidence type="ECO:0000256" key="6">
    <source>
        <dbReference type="ARBA" id="ARBA00022840"/>
    </source>
</evidence>
<dbReference type="GO" id="GO:0006355">
    <property type="term" value="P:regulation of DNA-templated transcription"/>
    <property type="evidence" value="ECO:0007669"/>
    <property type="project" value="UniProtKB-UniRule"/>
</dbReference>
<keyword evidence="2 9" id="KW-0547">Nucleotide-binding</keyword>
<keyword evidence="8 9" id="KW-0234">DNA repair</keyword>
<dbReference type="Pfam" id="PF00270">
    <property type="entry name" value="DEAD"/>
    <property type="match status" value="1"/>
</dbReference>
<dbReference type="Gene3D" id="3.90.1150.50">
    <property type="entry name" value="Transcription-repair-coupling factor, D7 domain"/>
    <property type="match status" value="1"/>
</dbReference>
<dbReference type="SUPFAM" id="SSF141259">
    <property type="entry name" value="CarD-like"/>
    <property type="match status" value="1"/>
</dbReference>
<evidence type="ECO:0000256" key="3">
    <source>
        <dbReference type="ARBA" id="ARBA00022763"/>
    </source>
</evidence>
<proteinExistence type="inferred from homology"/>
<keyword evidence="6 9" id="KW-0067">ATP-binding</keyword>
<dbReference type="SUPFAM" id="SSF52540">
    <property type="entry name" value="P-loop containing nucleoside triphosphate hydrolases"/>
    <property type="match status" value="3"/>
</dbReference>
<comment type="similarity">
    <text evidence="9">In the C-terminal section; belongs to the helicase family. RecG subfamily.</text>
</comment>
<feature type="domain" description="Helicase C-terminal" evidence="11">
    <location>
        <begin position="779"/>
        <end position="933"/>
    </location>
</feature>
<dbReference type="InterPro" id="IPR011545">
    <property type="entry name" value="DEAD/DEAH_box_helicase_dom"/>
</dbReference>
<dbReference type="InterPro" id="IPR047112">
    <property type="entry name" value="RecG/Mfd"/>
</dbReference>
<dbReference type="NCBIfam" id="TIGR00580">
    <property type="entry name" value="mfd"/>
    <property type="match status" value="1"/>
</dbReference>
<evidence type="ECO:0000313" key="13">
    <source>
        <dbReference type="Proteomes" id="UP000461880"/>
    </source>
</evidence>
<comment type="similarity">
    <text evidence="9">In the N-terminal section; belongs to the UvrB family.</text>
</comment>
<evidence type="ECO:0000256" key="8">
    <source>
        <dbReference type="ARBA" id="ARBA00023204"/>
    </source>
</evidence>
<evidence type="ECO:0000256" key="5">
    <source>
        <dbReference type="ARBA" id="ARBA00022806"/>
    </source>
</evidence>
<comment type="caution">
    <text evidence="12">The sequence shown here is derived from an EMBL/GenBank/DDBJ whole genome shotgun (WGS) entry which is preliminary data.</text>
</comment>
<evidence type="ECO:0000256" key="2">
    <source>
        <dbReference type="ARBA" id="ARBA00022741"/>
    </source>
</evidence>
<dbReference type="Pfam" id="PF02559">
    <property type="entry name" value="CarD_TRCF_RID"/>
    <property type="match status" value="1"/>
</dbReference>
<dbReference type="InterPro" id="IPR005118">
    <property type="entry name" value="TRCF_C"/>
</dbReference>
<dbReference type="InterPro" id="IPR036101">
    <property type="entry name" value="CarD-like/TRCF_RID_sf"/>
</dbReference>
<accession>A0A7X2THC0</accession>
<dbReference type="SMART" id="SM00982">
    <property type="entry name" value="TRCF"/>
    <property type="match status" value="1"/>
</dbReference>
<feature type="domain" description="Helicase ATP-binding" evidence="10">
    <location>
        <begin position="597"/>
        <end position="758"/>
    </location>
</feature>
<dbReference type="Pfam" id="PF03461">
    <property type="entry name" value="TRCF"/>
    <property type="match status" value="1"/>
</dbReference>
<evidence type="ECO:0000256" key="4">
    <source>
        <dbReference type="ARBA" id="ARBA00022801"/>
    </source>
</evidence>
<keyword evidence="13" id="KW-1185">Reference proteome</keyword>
<dbReference type="InterPro" id="IPR004576">
    <property type="entry name" value="Mfd"/>
</dbReference>
<sequence length="1131" mass="128640">MKDNAALRQLNAGRGTLPLNSLIQEALILSASYLKNPRPILVVKNNLYSAQRLYERVSSLLQEGQCALFGSDESLRVEAIASSPEMMAGKVETLASLLNRPDQIVITSPSGLLRHLPLPEVFRSSCISLKPGDHADMEEIRKRLKAGGYMQASHIDQPLSFAARGGIIDVYSINYDHPIRIEFFDDEIDSIRFFDESTQKTITPADHVEIVPASDILFTEDQVQEITEEAERLLEEKGDDALRGSVETDLELVKNGVIQAGMYPYTALLNQTTSILDYMDHPLVIWSDRTAIEESTRRLIEETTSYIQEMVQEKKLLPRFSMWHDLHRVADGCRSMEEDPYYDKTSGISEIHLPNEPLDLKLKLLDDGSRVLFCLKEKEMPRLIDACIEYKHPYKLVTDDSTLSEGFQILMNPLAEGFEISEKNLKVITASELFEIHHHTGRFEKKFRSAEVIHSYEELEPGDYIVHAQHGVGQYMGIETREIQGVKRDFLRVIYRGNAELLVPLEQFRLVRKFVSREGVVPKLNKLGSGEWEKTKERLEADVTNIAERLVSLYSSRETHIGYAYQPDTEEQKKFESEFQYELTPDQAKAVEDVKRDMESDKPMDRLICGDVGFGKTEIAVRAAFKAASENKQVAVLCPTTILAEQHYHTFSERFSGYPFTVRVLDRFVPPSMMKETLKDTREGRVDILIGTHRILSKDVQFKDLGLLVVDEEQRFGVEHKEKIKEMKNGIDVLTLSATPIPRTLQMSLVGIRSLSLLETPPDNRYNVQTYVVEKNRGLIVDAIEKELARNGQVFYLYNSIDTIYNTARTLQSLIPDARIGIVHGKMNREDIEDVMMQFTRHEINVLVCTTIIENGINIPNANTMIIENAQDFGLSQIYQIKGRVGRSDRVAYAYLLIPPRRQLSETASKRLQAVKEFARLGSGYKIAMRDLTIRGAGDLLGPDQSGFIDTVGIDMYIEMLEEAIAKKKGIVKEEKQELRHAVIPETSYIPENFAPDDYDKISMYQKIDQICSIEQLEQYREEVTDQYGKLPSEVQALFDKRRLDILVNDPSVDSCRDVKGQTRITFSKLFSQQVDGVKLFRIFSDLNKDIALRYADSQISATLPKMKSTVSLAADVIMHAKEALRANESR</sequence>
<dbReference type="Pfam" id="PF00271">
    <property type="entry name" value="Helicase_C"/>
    <property type="match status" value="1"/>
</dbReference>
<keyword evidence="1 9" id="KW-0963">Cytoplasm</keyword>
<evidence type="ECO:0000313" key="12">
    <source>
        <dbReference type="EMBL" id="MSS59658.1"/>
    </source>
</evidence>
<evidence type="ECO:0000256" key="9">
    <source>
        <dbReference type="HAMAP-Rule" id="MF_00969"/>
    </source>
</evidence>
<dbReference type="Gene3D" id="3.40.50.300">
    <property type="entry name" value="P-loop containing nucleotide triphosphate hydrolases"/>
    <property type="match status" value="2"/>
</dbReference>
<dbReference type="InterPro" id="IPR003711">
    <property type="entry name" value="CarD-like/TRCF_RID"/>
</dbReference>
<dbReference type="GO" id="GO:0003678">
    <property type="term" value="F:DNA helicase activity"/>
    <property type="evidence" value="ECO:0007669"/>
    <property type="project" value="TreeGrafter"/>
</dbReference>
<dbReference type="GO" id="GO:0005524">
    <property type="term" value="F:ATP binding"/>
    <property type="evidence" value="ECO:0007669"/>
    <property type="project" value="UniProtKB-UniRule"/>
</dbReference>
<dbReference type="GO" id="GO:0016787">
    <property type="term" value="F:hydrolase activity"/>
    <property type="evidence" value="ECO:0007669"/>
    <property type="project" value="UniProtKB-KW"/>
</dbReference>
<dbReference type="InterPro" id="IPR041471">
    <property type="entry name" value="UvrB_inter"/>
</dbReference>
<dbReference type="GO" id="GO:0005737">
    <property type="term" value="C:cytoplasm"/>
    <property type="evidence" value="ECO:0007669"/>
    <property type="project" value="UniProtKB-SubCell"/>
</dbReference>
<comment type="function">
    <text evidence="9">Couples transcription and DNA repair by recognizing RNA polymerase (RNAP) stalled at DNA lesions. Mediates ATP-dependent release of RNAP and its truncated transcript from the DNA, and recruitment of nucleotide excision repair machinery to the damaged site.</text>
</comment>
<keyword evidence="4 9" id="KW-0378">Hydrolase</keyword>
<dbReference type="PROSITE" id="PS51192">
    <property type="entry name" value="HELICASE_ATP_BIND_1"/>
    <property type="match status" value="1"/>
</dbReference>
<dbReference type="InterPro" id="IPR027417">
    <property type="entry name" value="P-loop_NTPase"/>
</dbReference>
<dbReference type="InterPro" id="IPR014001">
    <property type="entry name" value="Helicase_ATP-bd"/>
</dbReference>
<keyword evidence="3 9" id="KW-0227">DNA damage</keyword>
<dbReference type="SMART" id="SM01058">
    <property type="entry name" value="CarD_TRCF"/>
    <property type="match status" value="1"/>
</dbReference>
<dbReference type="CDD" id="cd17991">
    <property type="entry name" value="DEXHc_TRCF"/>
    <property type="match status" value="1"/>
</dbReference>
<dbReference type="Gene3D" id="3.40.50.11180">
    <property type="match status" value="1"/>
</dbReference>
<dbReference type="Pfam" id="PF17757">
    <property type="entry name" value="UvrB_inter"/>
    <property type="match status" value="1"/>
</dbReference>
<comment type="subcellular location">
    <subcellularLocation>
        <location evidence="9">Cytoplasm</location>
    </subcellularLocation>
</comment>
<keyword evidence="5" id="KW-0347">Helicase</keyword>
<dbReference type="HAMAP" id="MF_00969">
    <property type="entry name" value="TRCF"/>
    <property type="match status" value="1"/>
</dbReference>
<evidence type="ECO:0000256" key="1">
    <source>
        <dbReference type="ARBA" id="ARBA00022490"/>
    </source>
</evidence>
<evidence type="ECO:0000256" key="7">
    <source>
        <dbReference type="ARBA" id="ARBA00023125"/>
    </source>
</evidence>
<dbReference type="SMART" id="SM00487">
    <property type="entry name" value="DEXDc"/>
    <property type="match status" value="1"/>
</dbReference>
<dbReference type="EMBL" id="VUMN01000042">
    <property type="protein sequence ID" value="MSS59658.1"/>
    <property type="molecule type" value="Genomic_DNA"/>
</dbReference>
<protein>
    <recommendedName>
        <fullName evidence="9">Transcription-repair-coupling factor</fullName>
        <shortName evidence="9">TRCF</shortName>
        <ecNumber evidence="9">3.6.4.-</ecNumber>
    </recommendedName>
</protein>
<dbReference type="InterPro" id="IPR001650">
    <property type="entry name" value="Helicase_C-like"/>
</dbReference>
<dbReference type="EC" id="3.6.4.-" evidence="9"/>
<evidence type="ECO:0000259" key="11">
    <source>
        <dbReference type="PROSITE" id="PS51194"/>
    </source>
</evidence>
<gene>
    <name evidence="9 12" type="primary">mfd</name>
    <name evidence="12" type="ORF">FYJ51_12215</name>
</gene>
<name>A0A7X2THC0_9FIRM</name>